<evidence type="ECO:0000313" key="3">
    <source>
        <dbReference type="EMBL" id="RMB61665.1"/>
    </source>
</evidence>
<dbReference type="RefSeq" id="WP_121900212.1">
    <property type="nucleotide sequence ID" value="NZ_REFW01000001.1"/>
</dbReference>
<dbReference type="Pfam" id="PF12277">
    <property type="entry name" value="DUF3618"/>
    <property type="match status" value="1"/>
</dbReference>
<reference evidence="3 4" key="1">
    <citation type="submission" date="2018-10" db="EMBL/GenBank/DDBJ databases">
        <title>Tessaracoccus antarcticuss sp. nov., isolated from sediment.</title>
        <authorList>
            <person name="Zhou L.Y."/>
            <person name="Du Z.J."/>
        </authorList>
    </citation>
    <scope>NUCLEOTIDE SEQUENCE [LARGE SCALE GENOMIC DNA]</scope>
    <source>
        <strain evidence="3 4">JDX10</strain>
    </source>
</reference>
<keyword evidence="2" id="KW-0812">Transmembrane</keyword>
<comment type="caution">
    <text evidence="3">The sequence shown here is derived from an EMBL/GenBank/DDBJ whole genome shotgun (WGS) entry which is preliminary data.</text>
</comment>
<dbReference type="Proteomes" id="UP000275256">
    <property type="component" value="Unassembled WGS sequence"/>
</dbReference>
<protein>
    <submittedName>
        <fullName evidence="3">DUF3618 domain-containing protein</fullName>
    </submittedName>
</protein>
<evidence type="ECO:0000313" key="4">
    <source>
        <dbReference type="Proteomes" id="UP000275256"/>
    </source>
</evidence>
<accession>A0A3M0G9N2</accession>
<sequence length="227" mass="23188">MSNPEEIRRSIERTRAELSDNVNALGDSTSPGNIARGQVDKVKEGAASLAARVFGEPEDPYDDGLTGEARAAVDQARESAAGVVADARGAVGDAPQMVKSRTRGNPLAAGLIALGVGALIGGLIPTTQRERDAAHQLKEAAEPLIEEARAMAMEAKDNLQPLAQEAAGALGDVAREAGGQVKQDAAAATDQVVGQAQSSADTVRGDAGVAVEQTKDDARQAAQGVTS</sequence>
<feature type="transmembrane region" description="Helical" evidence="2">
    <location>
        <begin position="107"/>
        <end position="124"/>
    </location>
</feature>
<dbReference type="AlphaFoldDB" id="A0A3M0G9N2"/>
<gene>
    <name evidence="3" type="ORF">EAX62_03265</name>
</gene>
<feature type="region of interest" description="Disordered" evidence="1">
    <location>
        <begin position="178"/>
        <end position="227"/>
    </location>
</feature>
<proteinExistence type="predicted"/>
<keyword evidence="2" id="KW-0472">Membrane</keyword>
<keyword evidence="2" id="KW-1133">Transmembrane helix</keyword>
<dbReference type="OrthoDB" id="3218417at2"/>
<evidence type="ECO:0000256" key="2">
    <source>
        <dbReference type="SAM" id="Phobius"/>
    </source>
</evidence>
<evidence type="ECO:0000256" key="1">
    <source>
        <dbReference type="SAM" id="MobiDB-lite"/>
    </source>
</evidence>
<organism evidence="3 4">
    <name type="scientific">Tessaracoccus antarcticus</name>
    <dbReference type="NCBI Taxonomy" id="2479848"/>
    <lineage>
        <taxon>Bacteria</taxon>
        <taxon>Bacillati</taxon>
        <taxon>Actinomycetota</taxon>
        <taxon>Actinomycetes</taxon>
        <taxon>Propionibacteriales</taxon>
        <taxon>Propionibacteriaceae</taxon>
        <taxon>Tessaracoccus</taxon>
    </lineage>
</organism>
<feature type="compositionally biased region" description="Polar residues" evidence="1">
    <location>
        <begin position="192"/>
        <end position="201"/>
    </location>
</feature>
<keyword evidence="4" id="KW-1185">Reference proteome</keyword>
<name>A0A3M0G9N2_9ACTN</name>
<dbReference type="EMBL" id="REFW01000001">
    <property type="protein sequence ID" value="RMB61665.1"/>
    <property type="molecule type" value="Genomic_DNA"/>
</dbReference>
<dbReference type="InterPro" id="IPR022062">
    <property type="entry name" value="DUF3618"/>
</dbReference>